<accession>A0A251V837</accession>
<dbReference type="InParanoid" id="A0A251V837"/>
<keyword evidence="3" id="KW-1185">Reference proteome</keyword>
<dbReference type="Gramene" id="mRNA:HanXRQr2_Chr03g0101111">
    <property type="protein sequence ID" value="mRNA:HanXRQr2_Chr03g0101111"/>
    <property type="gene ID" value="HanXRQr2_Chr03g0101111"/>
</dbReference>
<evidence type="ECO:0000313" key="1">
    <source>
        <dbReference type="EMBL" id="KAF5813637.1"/>
    </source>
</evidence>
<dbReference type="EMBL" id="MNCJ02000318">
    <property type="protein sequence ID" value="KAF5813637.1"/>
    <property type="molecule type" value="Genomic_DNA"/>
</dbReference>
<organism evidence="2 3">
    <name type="scientific">Helianthus annuus</name>
    <name type="common">Common sunflower</name>
    <dbReference type="NCBI Taxonomy" id="4232"/>
    <lineage>
        <taxon>Eukaryota</taxon>
        <taxon>Viridiplantae</taxon>
        <taxon>Streptophyta</taxon>
        <taxon>Embryophyta</taxon>
        <taxon>Tracheophyta</taxon>
        <taxon>Spermatophyta</taxon>
        <taxon>Magnoliopsida</taxon>
        <taxon>eudicotyledons</taxon>
        <taxon>Gunneridae</taxon>
        <taxon>Pentapetalae</taxon>
        <taxon>asterids</taxon>
        <taxon>campanulids</taxon>
        <taxon>Asterales</taxon>
        <taxon>Asteraceae</taxon>
        <taxon>Asteroideae</taxon>
        <taxon>Heliantheae alliance</taxon>
        <taxon>Heliantheae</taxon>
        <taxon>Helianthus</taxon>
    </lineage>
</organism>
<gene>
    <name evidence="2" type="ORF">HannXRQ_Chr03g0071671</name>
    <name evidence="1" type="ORF">HanXRQr2_Chr03g0101111</name>
</gene>
<dbReference type="Proteomes" id="UP000215914">
    <property type="component" value="Chromosome 3"/>
</dbReference>
<evidence type="ECO:0000313" key="3">
    <source>
        <dbReference type="Proteomes" id="UP000215914"/>
    </source>
</evidence>
<reference evidence="1 3" key="1">
    <citation type="journal article" date="2017" name="Nature">
        <title>The sunflower genome provides insights into oil metabolism, flowering and Asterid evolution.</title>
        <authorList>
            <person name="Badouin H."/>
            <person name="Gouzy J."/>
            <person name="Grassa C.J."/>
            <person name="Murat F."/>
            <person name="Staton S.E."/>
            <person name="Cottret L."/>
            <person name="Lelandais-Briere C."/>
            <person name="Owens G.L."/>
            <person name="Carrere S."/>
            <person name="Mayjonade B."/>
            <person name="Legrand L."/>
            <person name="Gill N."/>
            <person name="Kane N.C."/>
            <person name="Bowers J.E."/>
            <person name="Hubner S."/>
            <person name="Bellec A."/>
            <person name="Berard A."/>
            <person name="Berges H."/>
            <person name="Blanchet N."/>
            <person name="Boniface M.C."/>
            <person name="Brunel D."/>
            <person name="Catrice O."/>
            <person name="Chaidir N."/>
            <person name="Claudel C."/>
            <person name="Donnadieu C."/>
            <person name="Faraut T."/>
            <person name="Fievet G."/>
            <person name="Helmstetter N."/>
            <person name="King M."/>
            <person name="Knapp S.J."/>
            <person name="Lai Z."/>
            <person name="Le Paslier M.C."/>
            <person name="Lippi Y."/>
            <person name="Lorenzon L."/>
            <person name="Mandel J.R."/>
            <person name="Marage G."/>
            <person name="Marchand G."/>
            <person name="Marquand E."/>
            <person name="Bret-Mestries E."/>
            <person name="Morien E."/>
            <person name="Nambeesan S."/>
            <person name="Nguyen T."/>
            <person name="Pegot-Espagnet P."/>
            <person name="Pouilly N."/>
            <person name="Raftis F."/>
            <person name="Sallet E."/>
            <person name="Schiex T."/>
            <person name="Thomas J."/>
            <person name="Vandecasteele C."/>
            <person name="Vares D."/>
            <person name="Vear F."/>
            <person name="Vautrin S."/>
            <person name="Crespi M."/>
            <person name="Mangin B."/>
            <person name="Burke J.M."/>
            <person name="Salse J."/>
            <person name="Munos S."/>
            <person name="Vincourt P."/>
            <person name="Rieseberg L.H."/>
            <person name="Langlade N.B."/>
        </authorList>
    </citation>
    <scope>NUCLEOTIDE SEQUENCE [LARGE SCALE GENOMIC DNA]</scope>
    <source>
        <strain evidence="3">cv. SF193</strain>
        <tissue evidence="1">Leaves</tissue>
    </source>
</reference>
<reference evidence="2" key="2">
    <citation type="submission" date="2017-02" db="EMBL/GenBank/DDBJ databases">
        <title>Sunflower complete genome.</title>
        <authorList>
            <person name="Langlade N."/>
            <person name="Munos S."/>
        </authorList>
    </citation>
    <scope>NUCLEOTIDE SEQUENCE [LARGE SCALE GENOMIC DNA]</scope>
    <source>
        <tissue evidence="2">Leaves</tissue>
    </source>
</reference>
<dbReference type="AlphaFoldDB" id="A0A251V837"/>
<sequence>MNAVRIYRRVLLQFFQPPDLEQMEMELRLEKKCTEELDDALMRSINGHGRMVEHYADLQEEV</sequence>
<dbReference type="STRING" id="4232.A0A251V837"/>
<proteinExistence type="predicted"/>
<name>A0A251V837_HELAN</name>
<evidence type="ECO:0000313" key="2">
    <source>
        <dbReference type="EMBL" id="OTG31092.1"/>
    </source>
</evidence>
<protein>
    <submittedName>
        <fullName evidence="2">Putative kinesin-related domain-containing protein</fullName>
    </submittedName>
</protein>
<dbReference type="EMBL" id="CM007892">
    <property type="protein sequence ID" value="OTG31092.1"/>
    <property type="molecule type" value="Genomic_DNA"/>
</dbReference>
<reference evidence="1" key="3">
    <citation type="submission" date="2020-06" db="EMBL/GenBank/DDBJ databases">
        <title>Helianthus annuus Genome sequencing and assembly Release 2.</title>
        <authorList>
            <person name="Gouzy J."/>
            <person name="Langlade N."/>
            <person name="Munos S."/>
        </authorList>
    </citation>
    <scope>NUCLEOTIDE SEQUENCE</scope>
    <source>
        <tissue evidence="1">Leaves</tissue>
    </source>
</reference>